<reference evidence="1 2" key="1">
    <citation type="journal article" date="2008" name="PLoS ONE">
        <title>Environmental adaptation: genomic analysis of the piezotolerant and psychrotolerant deep-sea iron reducing bacterium Shewanella piezotolerans WP3.</title>
        <authorList>
            <person name="Wang F."/>
            <person name="Wang J."/>
            <person name="Jian H."/>
            <person name="Zhang B."/>
            <person name="Li S."/>
            <person name="Wang F."/>
            <person name="Zeng X."/>
            <person name="Gao L."/>
            <person name="Bartlett D.H."/>
            <person name="Yu J."/>
            <person name="Hu S."/>
            <person name="Xiao X."/>
        </authorList>
    </citation>
    <scope>NUCLEOTIDE SEQUENCE [LARGE SCALE GENOMIC DNA]</scope>
    <source>
        <strain evidence="2">WP3 / JCM 13877</strain>
    </source>
</reference>
<dbReference type="EMBL" id="CP000472">
    <property type="protein sequence ID" value="ACJ31300.1"/>
    <property type="molecule type" value="Genomic_DNA"/>
</dbReference>
<accession>B8CTQ6</accession>
<evidence type="ECO:0000313" key="1">
    <source>
        <dbReference type="EMBL" id="ACJ31300.1"/>
    </source>
</evidence>
<organism evidence="1 2">
    <name type="scientific">Shewanella piezotolerans (strain WP3 / JCM 13877)</name>
    <dbReference type="NCBI Taxonomy" id="225849"/>
    <lineage>
        <taxon>Bacteria</taxon>
        <taxon>Pseudomonadati</taxon>
        <taxon>Pseudomonadota</taxon>
        <taxon>Gammaproteobacteria</taxon>
        <taxon>Alteromonadales</taxon>
        <taxon>Shewanellaceae</taxon>
        <taxon>Shewanella</taxon>
    </lineage>
</organism>
<keyword evidence="2" id="KW-1185">Reference proteome</keyword>
<dbReference type="STRING" id="225849.swp_4664"/>
<name>B8CTQ6_SHEPW</name>
<gene>
    <name evidence="1" type="ordered locus">swp_4664</name>
</gene>
<dbReference type="OrthoDB" id="9941841at2"/>
<dbReference type="KEGG" id="swp:swp_4664"/>
<dbReference type="Proteomes" id="UP000000753">
    <property type="component" value="Chromosome"/>
</dbReference>
<dbReference type="AlphaFoldDB" id="B8CTQ6"/>
<sequence>MIAKAHDNFLVSSMEHRTTATCLLVAILLVMPALTGCSVQQTQSVAEPFITGADRAREAREEQDAHNINGQQSTNKDVEVGILTTIMAFLFSGLSED</sequence>
<evidence type="ECO:0000313" key="2">
    <source>
        <dbReference type="Proteomes" id="UP000000753"/>
    </source>
</evidence>
<dbReference type="HOGENOM" id="CLU_2345100_0_0_6"/>
<dbReference type="RefSeq" id="WP_020914630.1">
    <property type="nucleotide sequence ID" value="NC_011566.1"/>
</dbReference>
<protein>
    <submittedName>
        <fullName evidence="1">Uncharacterized protein</fullName>
    </submittedName>
</protein>
<proteinExistence type="predicted"/>